<dbReference type="NCBIfam" id="NF038123">
    <property type="entry name" value="NF038123_dom"/>
    <property type="match status" value="1"/>
</dbReference>
<dbReference type="InterPro" id="IPR038678">
    <property type="entry name" value="Spondin_N_sf"/>
</dbReference>
<evidence type="ECO:0000259" key="1">
    <source>
        <dbReference type="Pfam" id="PF06468"/>
    </source>
</evidence>
<sequence>MNSNSLHPSLRFLRPVGALLAICAVLTTTVSAVQVAVTVRSTTPAHGLWFVNPVLTVHDGTYDAFDAGATASAAVESSAEDGNPSGLQTEFGVAQPHGLSAVIAGPVAPGRSYTQVFDLDPAIPAHRYLSYFSMIIPSNDGFFGNDNPTAYPLFDDSGYFIPRSIPVWGAAVWDAGTEVNDEVAANVAFLAQAAPNTGPTEGGTVGIHAGFKAAGLGGILDATSMAPGTPVTFGAADFKANGYQVAEITVSVINGASATPSRFVNLSARGPAGTGDNTKIVGFVVSPGADKPVLVRVAGPSLANFNVAGFLADPSVTVFDADGNAMGSNDNWVAAEVGDAVATVGAFAFDADSADAAVMLTLAPGAYTAHVGNPGTTDGVVLVEFYEVSN</sequence>
<name>A0AAE9ZYE5_9BACT</name>
<feature type="domain" description="Spondin" evidence="1">
    <location>
        <begin position="56"/>
        <end position="147"/>
    </location>
</feature>
<reference evidence="2" key="1">
    <citation type="submission" date="2023-03" db="EMBL/GenBank/DDBJ databases">
        <title>Lomoglobus Profundus gen. nov., sp. nov., a novel member of the phylum Verrucomicrobia, isolated from deep-marine sediment of South China Sea.</title>
        <authorList>
            <person name="Ahmad T."/>
            <person name="Ishaq S.E."/>
            <person name="Wang F."/>
        </authorList>
    </citation>
    <scope>NUCLEOTIDE SEQUENCE</scope>
    <source>
        <strain evidence="2">LMO-M01</strain>
    </source>
</reference>
<evidence type="ECO:0000313" key="3">
    <source>
        <dbReference type="Proteomes" id="UP001218638"/>
    </source>
</evidence>
<dbReference type="KEGG" id="slom:PXH66_21185"/>
<gene>
    <name evidence="2" type="ORF">PXH66_21185</name>
</gene>
<organism evidence="2 3">
    <name type="scientific">Synoicihabitans lomoniglobus</name>
    <dbReference type="NCBI Taxonomy" id="2909285"/>
    <lineage>
        <taxon>Bacteria</taxon>
        <taxon>Pseudomonadati</taxon>
        <taxon>Verrucomicrobiota</taxon>
        <taxon>Opitutia</taxon>
        <taxon>Opitutales</taxon>
        <taxon>Opitutaceae</taxon>
        <taxon>Synoicihabitans</taxon>
    </lineage>
</organism>
<accession>A0AAE9ZYE5</accession>
<dbReference type="EMBL" id="CP119075">
    <property type="protein sequence ID" value="WED64868.1"/>
    <property type="molecule type" value="Genomic_DNA"/>
</dbReference>
<evidence type="ECO:0000313" key="2">
    <source>
        <dbReference type="EMBL" id="WED64868.1"/>
    </source>
</evidence>
<proteinExistence type="predicted"/>
<keyword evidence="3" id="KW-1185">Reference proteome</keyword>
<dbReference type="Gene3D" id="2.60.40.2130">
    <property type="entry name" value="F-spondin domain"/>
    <property type="match status" value="1"/>
</dbReference>
<dbReference type="AlphaFoldDB" id="A0AAE9ZYE5"/>
<dbReference type="Proteomes" id="UP001218638">
    <property type="component" value="Chromosome"/>
</dbReference>
<dbReference type="RefSeq" id="WP_330932140.1">
    <property type="nucleotide sequence ID" value="NZ_CP119075.1"/>
</dbReference>
<dbReference type="Pfam" id="PF06468">
    <property type="entry name" value="Spond_N"/>
    <property type="match status" value="1"/>
</dbReference>
<dbReference type="InterPro" id="IPR009465">
    <property type="entry name" value="Spondin_N"/>
</dbReference>
<protein>
    <submittedName>
        <fullName evidence="2">Spondin domain-containing protein</fullName>
    </submittedName>
</protein>